<accession>A0A820I1A7</accession>
<reference evidence="2" key="1">
    <citation type="submission" date="2021-02" db="EMBL/GenBank/DDBJ databases">
        <authorList>
            <person name="Nowell W R."/>
        </authorList>
    </citation>
    <scope>NUCLEOTIDE SEQUENCE</scope>
</reference>
<dbReference type="InterPro" id="IPR028994">
    <property type="entry name" value="Integrin_alpha_N"/>
</dbReference>
<name>A0A820I1A7_9BILA</name>
<dbReference type="Proteomes" id="UP000663823">
    <property type="component" value="Unassembled WGS sequence"/>
</dbReference>
<keyword evidence="1" id="KW-0732">Signal</keyword>
<evidence type="ECO:0008006" key="4">
    <source>
        <dbReference type="Google" id="ProtNLM"/>
    </source>
</evidence>
<dbReference type="InterPro" id="IPR013517">
    <property type="entry name" value="FG-GAP"/>
</dbReference>
<gene>
    <name evidence="2" type="ORF">OTI717_LOCUS42166</name>
</gene>
<evidence type="ECO:0000313" key="2">
    <source>
        <dbReference type="EMBL" id="CAF4304936.1"/>
    </source>
</evidence>
<organism evidence="2 3">
    <name type="scientific">Rotaria sordida</name>
    <dbReference type="NCBI Taxonomy" id="392033"/>
    <lineage>
        <taxon>Eukaryota</taxon>
        <taxon>Metazoa</taxon>
        <taxon>Spiralia</taxon>
        <taxon>Gnathifera</taxon>
        <taxon>Rotifera</taxon>
        <taxon>Eurotatoria</taxon>
        <taxon>Bdelloidea</taxon>
        <taxon>Philodinida</taxon>
        <taxon>Philodinidae</taxon>
        <taxon>Rotaria</taxon>
    </lineage>
</organism>
<dbReference type="SUPFAM" id="SSF69318">
    <property type="entry name" value="Integrin alpha N-terminal domain"/>
    <property type="match status" value="1"/>
</dbReference>
<dbReference type="PANTHER" id="PTHR46580">
    <property type="entry name" value="SENSOR KINASE-RELATED"/>
    <property type="match status" value="1"/>
</dbReference>
<sequence length="146" mass="15790">MLLGYHNGTFASPKMYSTGSSSSIAAAVGDFNNDRRLDMAVVSNDTNIIAILYGYDKGFSSKSTYSTGRFPQSVAVGDFNNDTRLDVVVTNYYDNTVSVLLAYANGSFQNQMTFSTGANPYGVTVGDFNNDIILDIVVTNHGDHHC</sequence>
<evidence type="ECO:0000256" key="1">
    <source>
        <dbReference type="ARBA" id="ARBA00022729"/>
    </source>
</evidence>
<dbReference type="Gene3D" id="2.130.10.130">
    <property type="entry name" value="Integrin alpha, N-terminal"/>
    <property type="match status" value="1"/>
</dbReference>
<dbReference type="AlphaFoldDB" id="A0A820I1A7"/>
<proteinExistence type="predicted"/>
<dbReference type="Pfam" id="PF13517">
    <property type="entry name" value="FG-GAP_3"/>
    <property type="match status" value="1"/>
</dbReference>
<comment type="caution">
    <text evidence="2">The sequence shown here is derived from an EMBL/GenBank/DDBJ whole genome shotgun (WGS) entry which is preliminary data.</text>
</comment>
<evidence type="ECO:0000313" key="3">
    <source>
        <dbReference type="Proteomes" id="UP000663823"/>
    </source>
</evidence>
<protein>
    <recommendedName>
        <fullName evidence="4">VCBS repeat-containing protein</fullName>
    </recommendedName>
</protein>
<dbReference type="EMBL" id="CAJOAX010048340">
    <property type="protein sequence ID" value="CAF4304936.1"/>
    <property type="molecule type" value="Genomic_DNA"/>
</dbReference>